<proteinExistence type="predicted"/>
<keyword evidence="7" id="KW-1185">Reference proteome</keyword>
<dbReference type="SUPFAM" id="SSF58104">
    <property type="entry name" value="Methyl-accepting chemotaxis protein (MCP) signaling domain"/>
    <property type="match status" value="1"/>
</dbReference>
<keyword evidence="1 2" id="KW-0807">Transducer</keyword>
<feature type="domain" description="Methyl-accepting transducer" evidence="5">
    <location>
        <begin position="444"/>
        <end position="680"/>
    </location>
</feature>
<dbReference type="GO" id="GO:0007165">
    <property type="term" value="P:signal transduction"/>
    <property type="evidence" value="ECO:0007669"/>
    <property type="project" value="UniProtKB-KW"/>
</dbReference>
<evidence type="ECO:0000256" key="4">
    <source>
        <dbReference type="SAM" id="Phobius"/>
    </source>
</evidence>
<dbReference type="PANTHER" id="PTHR32089:SF112">
    <property type="entry name" value="LYSOZYME-LIKE PROTEIN-RELATED"/>
    <property type="match status" value="1"/>
</dbReference>
<organism evidence="6 7">
    <name type="scientific">Myxococcus llanfairpwllgwyngyllgogerychwyrndrobwllllantysiliogogogochensis</name>
    <dbReference type="NCBI Taxonomy" id="2590453"/>
    <lineage>
        <taxon>Bacteria</taxon>
        <taxon>Pseudomonadati</taxon>
        <taxon>Myxococcota</taxon>
        <taxon>Myxococcia</taxon>
        <taxon>Myxococcales</taxon>
        <taxon>Cystobacterineae</taxon>
        <taxon>Myxococcaceae</taxon>
        <taxon>Myxococcus</taxon>
    </lineage>
</organism>
<dbReference type="InterPro" id="IPR004089">
    <property type="entry name" value="MCPsignal_dom"/>
</dbReference>
<feature type="transmembrane region" description="Helical" evidence="4">
    <location>
        <begin position="303"/>
        <end position="325"/>
    </location>
</feature>
<keyword evidence="4" id="KW-0812">Transmembrane</keyword>
<feature type="compositionally biased region" description="Low complexity" evidence="3">
    <location>
        <begin position="491"/>
        <end position="505"/>
    </location>
</feature>
<dbReference type="InterPro" id="IPR011623">
    <property type="entry name" value="7TMR_DISM_rcpt_extracell_dom1"/>
</dbReference>
<dbReference type="Proteomes" id="UP000315369">
    <property type="component" value="Unassembled WGS sequence"/>
</dbReference>
<evidence type="ECO:0000313" key="7">
    <source>
        <dbReference type="Proteomes" id="UP000315369"/>
    </source>
</evidence>
<protein>
    <submittedName>
        <fullName evidence="6">Chemotaxis protein</fullName>
    </submittedName>
</protein>
<feature type="region of interest" description="Disordered" evidence="3">
    <location>
        <begin position="485"/>
        <end position="509"/>
    </location>
</feature>
<feature type="transmembrane region" description="Helical" evidence="4">
    <location>
        <begin position="363"/>
        <end position="387"/>
    </location>
</feature>
<evidence type="ECO:0000256" key="1">
    <source>
        <dbReference type="ARBA" id="ARBA00023224"/>
    </source>
</evidence>
<dbReference type="GO" id="GO:0016020">
    <property type="term" value="C:membrane"/>
    <property type="evidence" value="ECO:0007669"/>
    <property type="project" value="InterPro"/>
</dbReference>
<dbReference type="EMBL" id="VIFM01000317">
    <property type="protein sequence ID" value="TQF09703.1"/>
    <property type="molecule type" value="Genomic_DNA"/>
</dbReference>
<feature type="transmembrane region" description="Helical" evidence="4">
    <location>
        <begin position="241"/>
        <end position="260"/>
    </location>
</feature>
<name>A0A540WL04_9BACT</name>
<evidence type="ECO:0000256" key="2">
    <source>
        <dbReference type="PROSITE-ProRule" id="PRU00284"/>
    </source>
</evidence>
<reference evidence="6 7" key="1">
    <citation type="submission" date="2019-06" db="EMBL/GenBank/DDBJ databases">
        <authorList>
            <person name="Livingstone P."/>
            <person name="Whitworth D."/>
        </authorList>
    </citation>
    <scope>NUCLEOTIDE SEQUENCE [LARGE SCALE GENOMIC DNA]</scope>
    <source>
        <strain evidence="6 7">AM401</strain>
    </source>
</reference>
<dbReference type="PROSITE" id="PS50111">
    <property type="entry name" value="CHEMOTAXIS_TRANSDUC_2"/>
    <property type="match status" value="1"/>
</dbReference>
<comment type="caution">
    <text evidence="6">The sequence shown here is derived from an EMBL/GenBank/DDBJ whole genome shotgun (WGS) entry which is preliminary data.</text>
</comment>
<feature type="transmembrane region" description="Helical" evidence="4">
    <location>
        <begin position="331"/>
        <end position="351"/>
    </location>
</feature>
<feature type="region of interest" description="Disordered" evidence="3">
    <location>
        <begin position="706"/>
        <end position="727"/>
    </location>
</feature>
<dbReference type="Gene3D" id="1.10.287.950">
    <property type="entry name" value="Methyl-accepting chemotaxis protein"/>
    <property type="match status" value="1"/>
</dbReference>
<dbReference type="PANTHER" id="PTHR32089">
    <property type="entry name" value="METHYL-ACCEPTING CHEMOTAXIS PROTEIN MCPB"/>
    <property type="match status" value="1"/>
</dbReference>
<dbReference type="OrthoDB" id="5498895at2"/>
<evidence type="ECO:0000259" key="5">
    <source>
        <dbReference type="PROSITE" id="PS50111"/>
    </source>
</evidence>
<dbReference type="Pfam" id="PF07695">
    <property type="entry name" value="7TMR-DISM_7TM"/>
    <property type="match status" value="1"/>
</dbReference>
<dbReference type="RefSeq" id="WP_141648480.1">
    <property type="nucleotide sequence ID" value="NZ_VIFM01000317.1"/>
</dbReference>
<dbReference type="Pfam" id="PF00015">
    <property type="entry name" value="MCPsignal"/>
    <property type="match status" value="1"/>
</dbReference>
<sequence length="727" mass="77801">MAAYRPSPTPFDSLAPRDSIARRHAPSRRVARLALLGCALFMALVHAPTARAAEEASSSIPLLEGWRYRWGDSPQGADGLPLWAQTANVAEDWRTMEALKPPPGRGTHVFLWVSIPLPQGPWAEPAVMLGEVTNAVEAYANGERVYVSGRLNTSGAELSDNMAWHVVPVPRAALGGHLLLRVQSSNPNIGVAQGALIGSRHQLLAKVTREGQAPFVMGMLLLAVAVGSGGAFLMHWRRRMLAGLAVFSASGGFVLLGLSGMPNALWDAPITATRFTVLGIFLLVSGLIEFVSDAILNNQRRWFRIGAMGYTALCVVAALSALLDLGTAQRILVPFLPFSFIMLLICFSVAAAEAWRGNPDARIFVGGMSGLVLFLALTVLPVIGVLSFSLGNVSHWGYLALTLSLIGIVARRSMEVVRSLEAHTRQLEERQLEVRNLAGRMGTGAGELATVVQQLRSTSDQQTEGVSRQAAALQEAEQTVKEIRRSSQMTAEKASSLAASAEGAEQVGREGSAALERTLADLAAIRNEVSEMARRILALDERTREVSGIVDSVKDLADQSNMLAINAAIEAARSGESGRGFGVVAREMRGLADQSIRATHRIREVLNGVSASMREAAQFSEKGDERVRQSLDAVRTSSAQFQELAILIGDSSASMRQITAAVSAQDSGTQQMAMAIQELSGQMQRTLKTVQETQEATRSVQSLAESMSGLATQSLRAEGSTSVAPPR</sequence>
<dbReference type="AlphaFoldDB" id="A0A540WL04"/>
<keyword evidence="4" id="KW-0472">Membrane</keyword>
<dbReference type="SMART" id="SM00283">
    <property type="entry name" value="MA"/>
    <property type="match status" value="1"/>
</dbReference>
<feature type="transmembrane region" description="Helical" evidence="4">
    <location>
        <begin position="215"/>
        <end position="234"/>
    </location>
</feature>
<keyword evidence="4" id="KW-1133">Transmembrane helix</keyword>
<evidence type="ECO:0000313" key="6">
    <source>
        <dbReference type="EMBL" id="TQF09703.1"/>
    </source>
</evidence>
<gene>
    <name evidence="6" type="ORF">FJV41_43265</name>
</gene>
<feature type="transmembrane region" description="Helical" evidence="4">
    <location>
        <begin position="272"/>
        <end position="291"/>
    </location>
</feature>
<accession>A0A540WL04</accession>
<evidence type="ECO:0000256" key="3">
    <source>
        <dbReference type="SAM" id="MobiDB-lite"/>
    </source>
</evidence>